<dbReference type="Proteomes" id="UP000887576">
    <property type="component" value="Unplaced"/>
</dbReference>
<sequence>MSLATASNGPEAKKFRFALPTQVVVNEFNFEKKRVKEEIDMENSSNGDCSENGLDLRSSEKLSPNGSSFKQEDMSPSPSLSQDNSESTSFGAPSTPAFDFPFSVLFQQANAFMKSVSKEELKAAILAQSRGPAPAVPPTPPAPIPGALAVAASPAAQLFGEDDWSWHRNPAAAIRSGGTNKQTPVWKYFVYNKAENLSRCIIGDCTYMLKGPHTSTLACHLKKHPAEYAEFQKLKQEYTRERNAGQLNGSARTSQPSSAESSARHTPTLNITNNMKRPETLPNNNGIFGGTKVASSSGSKMQNKTSSMADILNLLNARANANVSPQQTKLEEPQMIEQNKNNESPVNSVPPMLPFPAMMNQKTNPFFLNLLKHNATIMNNLNNNSQLVMNQNNGTKYQPPLPQKPKSMENDKKWFCQDKKQKEMEVKLSLALATAQLPLSLINNPFFRDFVEFAQPKFTMPLDSSQIDDLINSQYLRTMQAIKMQLAATAKISLIIDVLKIGSKPVMRESDENTEFPANNCKSTPIVRLCVSAAYYSSITQSMEVVLLGVRQPVFERSVDESVKATVEQIMMDYDLNWDRVLRVVSAGLDELGSTGKLLPRQLEPYNRKLTFSLINTFDTDPLVIHLKKAFYSMVYKFAENSEAVSILSKELGQNVSIPIGETFFTLAEYILKIRNGFLNVCHLEELDNSVPLLSDEQWIQLESVVNLLTLFKTHMRVVQDGQYATIDRVVPSLMQLKVCLERDYNVLNDLPAKLLNDIQKRAQYILDMSCENFDGSFIQATALNPQLAMLLDDAQISYAKNSIEKMLAERLKQAEETANRKSKGSCGVDAVLAAVVERKSSNVSYNPTSPTFSSASSTISDVSSSTTCALYPDLLQAANQRRKVLNDRPQNGKSLLAEAMVQSYFDDLVKIDSATMNGGLSSSSLGAITNIAPLQYWQLNIIKSPHLSDIALELLTVPSCTVSLERIFSFDGVSQNMYPSLEMQLLRTLDNPSRMERDTFLRFNRNFIPKSI</sequence>
<protein>
    <submittedName>
        <fullName evidence="2">HAT C-terminal dimerisation domain-containing protein</fullName>
    </submittedName>
</protein>
<proteinExistence type="predicted"/>
<dbReference type="WBParaSite" id="JU765_v2.g13212.t1">
    <property type="protein sequence ID" value="JU765_v2.g13212.t1"/>
    <property type="gene ID" value="JU765_v2.g13212"/>
</dbReference>
<evidence type="ECO:0000313" key="1">
    <source>
        <dbReference type="Proteomes" id="UP000887576"/>
    </source>
</evidence>
<evidence type="ECO:0000313" key="2">
    <source>
        <dbReference type="WBParaSite" id="JU765_v2.g13212.t1"/>
    </source>
</evidence>
<reference evidence="2" key="1">
    <citation type="submission" date="2022-11" db="UniProtKB">
        <authorList>
            <consortium name="WormBaseParasite"/>
        </authorList>
    </citation>
    <scope>IDENTIFICATION</scope>
</reference>
<organism evidence="1 2">
    <name type="scientific">Panagrolaimus sp. JU765</name>
    <dbReference type="NCBI Taxonomy" id="591449"/>
    <lineage>
        <taxon>Eukaryota</taxon>
        <taxon>Metazoa</taxon>
        <taxon>Ecdysozoa</taxon>
        <taxon>Nematoda</taxon>
        <taxon>Chromadorea</taxon>
        <taxon>Rhabditida</taxon>
        <taxon>Tylenchina</taxon>
        <taxon>Panagrolaimomorpha</taxon>
        <taxon>Panagrolaimoidea</taxon>
        <taxon>Panagrolaimidae</taxon>
        <taxon>Panagrolaimus</taxon>
    </lineage>
</organism>
<accession>A0AC34Q5U1</accession>
<name>A0AC34Q5U1_9BILA</name>